<accession>X5MGJ7</accession>
<dbReference type="RefSeq" id="WP_043948622.1">
    <property type="nucleotide sequence ID" value="NZ_HG966617.1"/>
</dbReference>
<evidence type="ECO:0000313" key="1">
    <source>
        <dbReference type="EMBL" id="CDO60619.1"/>
    </source>
</evidence>
<protein>
    <submittedName>
        <fullName evidence="1">Uncharacterized protein</fullName>
    </submittedName>
</protein>
<organism evidence="1 2">
    <name type="scientific">Candidatus Phaeomarinibacter ectocarpi</name>
    <dbReference type="NCBI Taxonomy" id="1458461"/>
    <lineage>
        <taxon>Bacteria</taxon>
        <taxon>Pseudomonadati</taxon>
        <taxon>Pseudomonadota</taxon>
        <taxon>Alphaproteobacteria</taxon>
        <taxon>Hyphomicrobiales</taxon>
        <taxon>Parvibaculaceae</taxon>
        <taxon>Candidatus Phaeomarinibacter</taxon>
    </lineage>
</organism>
<reference evidence="1 2" key="1">
    <citation type="journal article" date="2014" name="Front. Genet.">
        <title>Genome and metabolic network of "Candidatus Phaeomarinobacter ectocarpi" Ec32, a new candidate genus of Alphaproteobacteria frequently associated with brown algae.</title>
        <authorList>
            <person name="Dittami S.M."/>
            <person name="Barbeyron T."/>
            <person name="Boyen C."/>
            <person name="Cambefort J."/>
            <person name="Collet G."/>
            <person name="Delage L."/>
            <person name="Gobet A."/>
            <person name="Groisillier A."/>
            <person name="Leblanc C."/>
            <person name="Michel G."/>
            <person name="Scornet D."/>
            <person name="Siegel A."/>
            <person name="Tapia J.E."/>
            <person name="Tonon T."/>
        </authorList>
    </citation>
    <scope>NUCLEOTIDE SEQUENCE [LARGE SCALE GENOMIC DNA]</scope>
    <source>
        <strain evidence="1 2">Ec32</strain>
    </source>
</reference>
<keyword evidence="2" id="KW-1185">Reference proteome</keyword>
<proteinExistence type="predicted"/>
<dbReference type="Proteomes" id="UP000032160">
    <property type="component" value="Chromosome I"/>
</dbReference>
<dbReference type="OrthoDB" id="8449456at2"/>
<sequence>MTNIVNLPLDRITDRDRTRLFQAAAGSPLDIDVVTNEDGSPCVLVYRCGWTHPSFRIEKAAGLWKAFDLEHGNDQPAYQSRMLTDLVAALSYPEEQQNRPTAS</sequence>
<dbReference type="KEGG" id="pect:BN1012_Phect2406"/>
<evidence type="ECO:0000313" key="2">
    <source>
        <dbReference type="Proteomes" id="UP000032160"/>
    </source>
</evidence>
<dbReference type="AlphaFoldDB" id="X5MGJ7"/>
<dbReference type="HOGENOM" id="CLU_2258622_0_0_5"/>
<name>X5MGJ7_9HYPH</name>
<dbReference type="EMBL" id="HG966617">
    <property type="protein sequence ID" value="CDO60619.1"/>
    <property type="molecule type" value="Genomic_DNA"/>
</dbReference>
<dbReference type="STRING" id="1458461.BN1012_Phect2406"/>
<gene>
    <name evidence="1" type="ORF">BN1012_Phect2406</name>
</gene>